<proteinExistence type="inferred from homology"/>
<dbReference type="AlphaFoldDB" id="A0AB34TAF9"/>
<dbReference type="Pfam" id="PF06114">
    <property type="entry name" value="Peptidase_M78"/>
    <property type="match status" value="1"/>
</dbReference>
<dbReference type="InterPro" id="IPR010982">
    <property type="entry name" value="Lambda_DNA-bd_dom_sf"/>
</dbReference>
<evidence type="ECO:0000259" key="2">
    <source>
        <dbReference type="PROSITE" id="PS50943"/>
    </source>
</evidence>
<dbReference type="InterPro" id="IPR001387">
    <property type="entry name" value="Cro/C1-type_HTH"/>
</dbReference>
<name>A0AB34TAF9_9BIFI</name>
<reference evidence="3 4" key="1">
    <citation type="journal article" date="2015" name="Int J Genomics">
        <title>Comparative Genomics Revealed Genetic Diversity and Species/Strain-Level Differences in Carbohydrate Metabolism of Three Probiotic Bifidobacterial Species.</title>
        <authorList>
            <person name="Odamaki T."/>
            <person name="Horigome A."/>
            <person name="Sugahara H."/>
            <person name="Hashikura N."/>
            <person name="Minami J."/>
            <person name="Xiao J.Z."/>
            <person name="Abe F."/>
        </authorList>
    </citation>
    <scope>NUCLEOTIDE SEQUENCE [LARGE SCALE GENOMIC DNA]</scope>
    <source>
        <strain evidence="3 4">MCC 0483</strain>
    </source>
</reference>
<evidence type="ECO:0000256" key="1">
    <source>
        <dbReference type="ARBA" id="ARBA00007227"/>
    </source>
</evidence>
<comment type="similarity">
    <text evidence="1">Belongs to the short-chain fatty acyl-CoA assimilation regulator (ScfR) family.</text>
</comment>
<dbReference type="Gene3D" id="1.10.10.2910">
    <property type="match status" value="1"/>
</dbReference>
<dbReference type="GO" id="GO:0003677">
    <property type="term" value="F:DNA binding"/>
    <property type="evidence" value="ECO:0007669"/>
    <property type="project" value="InterPro"/>
</dbReference>
<dbReference type="InterPro" id="IPR052345">
    <property type="entry name" value="Rad_response_metalloprotease"/>
</dbReference>
<dbReference type="PANTHER" id="PTHR43236">
    <property type="entry name" value="ANTITOXIN HIGA1"/>
    <property type="match status" value="1"/>
</dbReference>
<dbReference type="InterPro" id="IPR010359">
    <property type="entry name" value="IrrE_HExxH"/>
</dbReference>
<comment type="caution">
    <text evidence="3">The sequence shown here is derived from an EMBL/GenBank/DDBJ whole genome shotgun (WGS) entry which is preliminary data.</text>
</comment>
<dbReference type="PANTHER" id="PTHR43236:SF1">
    <property type="entry name" value="BLL7220 PROTEIN"/>
    <property type="match status" value="1"/>
</dbReference>
<feature type="domain" description="HTH cro/C1-type" evidence="2">
    <location>
        <begin position="25"/>
        <end position="79"/>
    </location>
</feature>
<dbReference type="Gene3D" id="1.10.260.40">
    <property type="entry name" value="lambda repressor-like DNA-binding domains"/>
    <property type="match status" value="1"/>
</dbReference>
<accession>A0AB34TAF9</accession>
<protein>
    <recommendedName>
        <fullName evidence="2">HTH cro/C1-type domain-containing protein</fullName>
    </recommendedName>
</protein>
<organism evidence="3 4">
    <name type="scientific">Bifidobacterium animalis subsp. animalis MCC 0483</name>
    <dbReference type="NCBI Taxonomy" id="1365955"/>
    <lineage>
        <taxon>Bacteria</taxon>
        <taxon>Bacillati</taxon>
        <taxon>Actinomycetota</taxon>
        <taxon>Actinomycetes</taxon>
        <taxon>Bifidobacteriales</taxon>
        <taxon>Bifidobacteriaceae</taxon>
        <taxon>Bifidobacterium</taxon>
    </lineage>
</organism>
<dbReference type="Proteomes" id="UP000037239">
    <property type="component" value="Unassembled WGS sequence"/>
</dbReference>
<dbReference type="CDD" id="cd00093">
    <property type="entry name" value="HTH_XRE"/>
    <property type="match status" value="1"/>
</dbReference>
<gene>
    <name evidence="3" type="ORF">BAAM0483_02305</name>
</gene>
<evidence type="ECO:0000313" key="3">
    <source>
        <dbReference type="EMBL" id="KOA51086.1"/>
    </source>
</evidence>
<sequence length="402" mass="44592">MRKDTKWTTAEDALSNESEFHGARISTARSIERMTQSELSSLTGIPQSKLSKMQNDIVPVTFQDVRKVAAAMDYPITFFSRQVEEIPVTELTYRKKASSSQKEVHAVSFEYSELSALVTTLRNDLHLANKSKWVDALAPHNPEALGVAQIDKLAEDARRHMALPTLGAVSNVTRAMERCSIVVAPLHAPLDGNSDKADSEGVCHPGSTNAGCIGYAHHYSIPGDRLRFTQAHELGHLILHRYRNPSTPQQKEREANLFAGAFLLPLSDVKAAIQPDSPLSTFVDVKVGWGISIAAAIQRAYNVGILNSNRYRSLQIQRSSRGWRINEPVQVDAEKPMLLKQMIEARFSVRDRASDSVSELPVNVQEATVLTGIPFRYLDYWANGLNEDGASLGVRERRFSDA</sequence>
<dbReference type="RefSeq" id="WP_052826000.1">
    <property type="nucleotide sequence ID" value="NZ_AWFK01000004.1"/>
</dbReference>
<dbReference type="EMBL" id="AWFK01000004">
    <property type="protein sequence ID" value="KOA51086.1"/>
    <property type="molecule type" value="Genomic_DNA"/>
</dbReference>
<dbReference type="PROSITE" id="PS50943">
    <property type="entry name" value="HTH_CROC1"/>
    <property type="match status" value="1"/>
</dbReference>
<dbReference type="SUPFAM" id="SSF47413">
    <property type="entry name" value="lambda repressor-like DNA-binding domains"/>
    <property type="match status" value="1"/>
</dbReference>
<evidence type="ECO:0000313" key="4">
    <source>
        <dbReference type="Proteomes" id="UP000037239"/>
    </source>
</evidence>
<dbReference type="SMART" id="SM00530">
    <property type="entry name" value="HTH_XRE"/>
    <property type="match status" value="1"/>
</dbReference>